<dbReference type="InterPro" id="IPR004556">
    <property type="entry name" value="HemK-like"/>
</dbReference>
<comment type="catalytic activity">
    <reaction evidence="4 5">
        <text>L-glutaminyl-[peptide chain release factor] + S-adenosyl-L-methionine = N(5)-methyl-L-glutaminyl-[peptide chain release factor] + S-adenosyl-L-homocysteine + H(+)</text>
        <dbReference type="Rhea" id="RHEA:42896"/>
        <dbReference type="Rhea" id="RHEA-COMP:10271"/>
        <dbReference type="Rhea" id="RHEA-COMP:10272"/>
        <dbReference type="ChEBI" id="CHEBI:15378"/>
        <dbReference type="ChEBI" id="CHEBI:30011"/>
        <dbReference type="ChEBI" id="CHEBI:57856"/>
        <dbReference type="ChEBI" id="CHEBI:59789"/>
        <dbReference type="ChEBI" id="CHEBI:61891"/>
        <dbReference type="EC" id="2.1.1.297"/>
    </reaction>
</comment>
<comment type="function">
    <text evidence="5">Methylates the class 1 translation termination release factors RF1/PrfA and RF2/PrfB on the glutamine residue of the universally conserved GGQ motif.</text>
</comment>
<feature type="binding site" evidence="5">
    <location>
        <begin position="120"/>
        <end position="124"/>
    </location>
    <ligand>
        <name>S-adenosyl-L-methionine</name>
        <dbReference type="ChEBI" id="CHEBI:59789"/>
    </ligand>
</feature>
<dbReference type="OrthoDB" id="9800643at2"/>
<dbReference type="PROSITE" id="PS00092">
    <property type="entry name" value="N6_MTASE"/>
    <property type="match status" value="1"/>
</dbReference>
<name>A0A1I3RVA9_9FLAO</name>
<dbReference type="InterPro" id="IPR002052">
    <property type="entry name" value="DNA_methylase_N6_adenine_CS"/>
</dbReference>
<dbReference type="RefSeq" id="WP_090679297.1">
    <property type="nucleotide sequence ID" value="NZ_FORU01000009.1"/>
</dbReference>
<dbReference type="EMBL" id="FORU01000009">
    <property type="protein sequence ID" value="SFJ50305.1"/>
    <property type="molecule type" value="Genomic_DNA"/>
</dbReference>
<dbReference type="HAMAP" id="MF_02126">
    <property type="entry name" value="RF_methyltr_PrmC"/>
    <property type="match status" value="1"/>
</dbReference>
<organism evidence="7 8">
    <name type="scientific">Myroides guanonis</name>
    <dbReference type="NCBI Taxonomy" id="1150112"/>
    <lineage>
        <taxon>Bacteria</taxon>
        <taxon>Pseudomonadati</taxon>
        <taxon>Bacteroidota</taxon>
        <taxon>Flavobacteriia</taxon>
        <taxon>Flavobacteriales</taxon>
        <taxon>Flavobacteriaceae</taxon>
        <taxon>Myroides</taxon>
    </lineage>
</organism>
<comment type="similarity">
    <text evidence="5">Belongs to the protein N5-glutamine methyltransferase family. PrmC subfamily.</text>
</comment>
<dbReference type="Pfam" id="PF05175">
    <property type="entry name" value="MTS"/>
    <property type="match status" value="1"/>
</dbReference>
<keyword evidence="2 5" id="KW-0808">Transferase</keyword>
<evidence type="ECO:0000256" key="5">
    <source>
        <dbReference type="HAMAP-Rule" id="MF_02126"/>
    </source>
</evidence>
<accession>A0A1I3RVA9</accession>
<evidence type="ECO:0000313" key="7">
    <source>
        <dbReference type="EMBL" id="SFJ50305.1"/>
    </source>
</evidence>
<protein>
    <recommendedName>
        <fullName evidence="5">Release factor glutamine methyltransferase</fullName>
        <shortName evidence="5">RF MTase</shortName>
        <ecNumber evidence="5">2.1.1.297</ecNumber>
    </recommendedName>
    <alternativeName>
        <fullName evidence="5">N5-glutamine methyltransferase PrmC</fullName>
    </alternativeName>
    <alternativeName>
        <fullName evidence="5">Protein-(glutamine-N5) MTase PrmC</fullName>
    </alternativeName>
    <alternativeName>
        <fullName evidence="5">Protein-glutamine N-methyltransferase PrmC</fullName>
    </alternativeName>
</protein>
<evidence type="ECO:0000256" key="2">
    <source>
        <dbReference type="ARBA" id="ARBA00022679"/>
    </source>
</evidence>
<dbReference type="EC" id="2.1.1.297" evidence="5"/>
<evidence type="ECO:0000256" key="4">
    <source>
        <dbReference type="ARBA" id="ARBA00048391"/>
    </source>
</evidence>
<evidence type="ECO:0000256" key="1">
    <source>
        <dbReference type="ARBA" id="ARBA00022603"/>
    </source>
</evidence>
<dbReference type="GO" id="GO:0032259">
    <property type="term" value="P:methylation"/>
    <property type="evidence" value="ECO:0007669"/>
    <property type="project" value="UniProtKB-KW"/>
</dbReference>
<feature type="binding site" evidence="5">
    <location>
        <begin position="186"/>
        <end position="189"/>
    </location>
    <ligand>
        <name>substrate</name>
    </ligand>
</feature>
<comment type="caution">
    <text evidence="5">Lacks conserved residue(s) required for the propagation of feature annotation.</text>
</comment>
<evidence type="ECO:0000259" key="6">
    <source>
        <dbReference type="Pfam" id="PF05175"/>
    </source>
</evidence>
<evidence type="ECO:0000313" key="8">
    <source>
        <dbReference type="Proteomes" id="UP000243887"/>
    </source>
</evidence>
<feature type="binding site" evidence="5">
    <location>
        <position position="143"/>
    </location>
    <ligand>
        <name>S-adenosyl-L-methionine</name>
        <dbReference type="ChEBI" id="CHEBI:59789"/>
    </ligand>
</feature>
<dbReference type="GO" id="GO:0102559">
    <property type="term" value="F:peptide chain release factor N(5)-glutamine methyltransferase activity"/>
    <property type="evidence" value="ECO:0007669"/>
    <property type="project" value="UniProtKB-EC"/>
</dbReference>
<dbReference type="InterPro" id="IPR019874">
    <property type="entry name" value="RF_methyltr_PrmC"/>
</dbReference>
<dbReference type="SUPFAM" id="SSF53335">
    <property type="entry name" value="S-adenosyl-L-methionine-dependent methyltransferases"/>
    <property type="match status" value="1"/>
</dbReference>
<dbReference type="InterPro" id="IPR007848">
    <property type="entry name" value="Small_mtfrase_dom"/>
</dbReference>
<dbReference type="NCBIfam" id="TIGR03534">
    <property type="entry name" value="RF_mod_PrmC"/>
    <property type="match status" value="1"/>
</dbReference>
<keyword evidence="8" id="KW-1185">Reference proteome</keyword>
<dbReference type="InterPro" id="IPR029063">
    <property type="entry name" value="SAM-dependent_MTases_sf"/>
</dbReference>
<dbReference type="GO" id="GO:0003676">
    <property type="term" value="F:nucleic acid binding"/>
    <property type="evidence" value="ECO:0007669"/>
    <property type="project" value="InterPro"/>
</dbReference>
<dbReference type="STRING" id="1150112.SAMN04487893_10930"/>
<evidence type="ECO:0000256" key="3">
    <source>
        <dbReference type="ARBA" id="ARBA00022691"/>
    </source>
</evidence>
<dbReference type="PANTHER" id="PTHR18895:SF74">
    <property type="entry name" value="MTRF1L RELEASE FACTOR GLUTAMINE METHYLTRANSFERASE"/>
    <property type="match status" value="1"/>
</dbReference>
<gene>
    <name evidence="5" type="primary">prmC</name>
    <name evidence="7" type="ORF">SAMN04487893_10930</name>
</gene>
<dbReference type="NCBIfam" id="TIGR00536">
    <property type="entry name" value="hemK_fam"/>
    <property type="match status" value="1"/>
</dbReference>
<dbReference type="Gene3D" id="1.10.8.10">
    <property type="entry name" value="DNA helicase RuvA subunit, C-terminal domain"/>
    <property type="match status" value="1"/>
</dbReference>
<dbReference type="AlphaFoldDB" id="A0A1I3RVA9"/>
<dbReference type="CDD" id="cd02440">
    <property type="entry name" value="AdoMet_MTases"/>
    <property type="match status" value="1"/>
</dbReference>
<feature type="binding site" evidence="5">
    <location>
        <position position="186"/>
    </location>
    <ligand>
        <name>S-adenosyl-L-methionine</name>
        <dbReference type="ChEBI" id="CHEBI:59789"/>
    </ligand>
</feature>
<reference evidence="8" key="1">
    <citation type="submission" date="2016-10" db="EMBL/GenBank/DDBJ databases">
        <authorList>
            <person name="Varghese N."/>
            <person name="Submissions S."/>
        </authorList>
    </citation>
    <scope>NUCLEOTIDE SEQUENCE [LARGE SCALE GENOMIC DNA]</scope>
    <source>
        <strain evidence="8">DSM 26542</strain>
    </source>
</reference>
<dbReference type="PANTHER" id="PTHR18895">
    <property type="entry name" value="HEMK METHYLTRANSFERASE"/>
    <property type="match status" value="1"/>
</dbReference>
<sequence>MKIREFKSEFISRLENIYDSSEVDSFFSICLENIEGKTRFDLMLDRDLEIKKSELWEKVIEQLVKERPIQYIFKQAHFYGLIFNVDENVLVPRPETEELVEWVINSVSDKGEPIKILDIGTGSGCIAISLARHLPNAKIYAMDISEKALEIAMSNALLNKVDVTFIHQDVLALQSLSESFDIIVSNPPYVRNLEKVEIHNNVLNYEPHLALFVEDDNALVFYEKIVSLASSELKKGGMLFFEINQYLGDETVKLFHSDLFKEVVLKKDIMQNDRMIRAFKK</sequence>
<feature type="domain" description="Methyltransferase small" evidence="6">
    <location>
        <begin position="114"/>
        <end position="199"/>
    </location>
</feature>
<keyword evidence="3 5" id="KW-0949">S-adenosyl-L-methionine</keyword>
<dbReference type="Gene3D" id="3.40.50.150">
    <property type="entry name" value="Vaccinia Virus protein VP39"/>
    <property type="match status" value="1"/>
</dbReference>
<proteinExistence type="inferred from homology"/>
<keyword evidence="1 5" id="KW-0489">Methyltransferase</keyword>
<dbReference type="Proteomes" id="UP000243887">
    <property type="component" value="Unassembled WGS sequence"/>
</dbReference>
<dbReference type="InterPro" id="IPR050320">
    <property type="entry name" value="N5-glutamine_MTase"/>
</dbReference>